<dbReference type="GO" id="GO:0009272">
    <property type="term" value="P:fungal-type cell wall biogenesis"/>
    <property type="evidence" value="ECO:0007669"/>
    <property type="project" value="TreeGrafter"/>
</dbReference>
<keyword evidence="8" id="KW-0325">Glycoprotein</keyword>
<dbReference type="GO" id="GO:0016052">
    <property type="term" value="P:carbohydrate catabolic process"/>
    <property type="evidence" value="ECO:0007669"/>
    <property type="project" value="InterPro"/>
</dbReference>
<name>A0A642UWE7_DIURU</name>
<evidence type="ECO:0000256" key="1">
    <source>
        <dbReference type="ARBA" id="ARBA00001452"/>
    </source>
</evidence>
<dbReference type="Gene3D" id="1.50.10.20">
    <property type="match status" value="1"/>
</dbReference>
<feature type="signal peptide" evidence="13">
    <location>
        <begin position="1"/>
        <end position="19"/>
    </location>
</feature>
<dbReference type="GO" id="GO:0012505">
    <property type="term" value="C:endomembrane system"/>
    <property type="evidence" value="ECO:0007669"/>
    <property type="project" value="UniProtKB-SubCell"/>
</dbReference>
<evidence type="ECO:0000256" key="12">
    <source>
        <dbReference type="SAM" id="Phobius"/>
    </source>
</evidence>
<keyword evidence="7 12" id="KW-0472">Membrane</keyword>
<dbReference type="SUPFAM" id="SSF48208">
    <property type="entry name" value="Six-hairpin glycosidases"/>
    <property type="match status" value="1"/>
</dbReference>
<dbReference type="EC" id="3.2.1.101" evidence="4 11"/>
<evidence type="ECO:0000256" key="11">
    <source>
        <dbReference type="PIRNR" id="PIRNR016302"/>
    </source>
</evidence>
<dbReference type="PANTHER" id="PTHR12145:SF36">
    <property type="entry name" value="MANNAN ENDO-1,6-ALPHA-MANNOSIDASE DCW1"/>
    <property type="match status" value="1"/>
</dbReference>
<keyword evidence="10" id="KW-0961">Cell wall biogenesis/degradation</keyword>
<evidence type="ECO:0000256" key="9">
    <source>
        <dbReference type="ARBA" id="ARBA00023295"/>
    </source>
</evidence>
<dbReference type="GO" id="GO:0007117">
    <property type="term" value="P:budding cell bud growth"/>
    <property type="evidence" value="ECO:0007669"/>
    <property type="project" value="TreeGrafter"/>
</dbReference>
<evidence type="ECO:0000256" key="3">
    <source>
        <dbReference type="ARBA" id="ARBA00009699"/>
    </source>
</evidence>
<dbReference type="EMBL" id="SWFT01000031">
    <property type="protein sequence ID" value="KAA8906737.1"/>
    <property type="molecule type" value="Genomic_DNA"/>
</dbReference>
<dbReference type="InterPro" id="IPR014480">
    <property type="entry name" value="Mannan-1_6-alpha_mannosidase"/>
</dbReference>
<evidence type="ECO:0000256" key="7">
    <source>
        <dbReference type="ARBA" id="ARBA00023136"/>
    </source>
</evidence>
<proteinExistence type="inferred from homology"/>
<dbReference type="Proteomes" id="UP000449547">
    <property type="component" value="Unassembled WGS sequence"/>
</dbReference>
<accession>A0A642UWE7</accession>
<dbReference type="GO" id="GO:0008496">
    <property type="term" value="F:mannan endo-1,6-alpha-mannosidase activity"/>
    <property type="evidence" value="ECO:0007669"/>
    <property type="project" value="UniProtKB-UniRule"/>
</dbReference>
<dbReference type="RefSeq" id="XP_034014251.1">
    <property type="nucleotide sequence ID" value="XM_034159196.1"/>
</dbReference>
<dbReference type="OMA" id="NWIRDVG"/>
<reference evidence="14 15" key="1">
    <citation type="submission" date="2019-07" db="EMBL/GenBank/DDBJ databases">
        <title>Genome assembly of two rare yeast pathogens: Diutina rugosa and Trichomonascus ciferrii.</title>
        <authorList>
            <person name="Mixao V."/>
            <person name="Saus E."/>
            <person name="Hansen A."/>
            <person name="Lass-Flor C."/>
            <person name="Gabaldon T."/>
        </authorList>
    </citation>
    <scope>NUCLEOTIDE SEQUENCE [LARGE SCALE GENOMIC DNA]</scope>
    <source>
        <strain evidence="14 15">CBS 613</strain>
    </source>
</reference>
<evidence type="ECO:0000256" key="8">
    <source>
        <dbReference type="ARBA" id="ARBA00023180"/>
    </source>
</evidence>
<keyword evidence="12" id="KW-1133">Transmembrane helix</keyword>
<keyword evidence="6 11" id="KW-0378">Hydrolase</keyword>
<dbReference type="OrthoDB" id="4187847at2759"/>
<dbReference type="FunFam" id="1.50.10.20:FF:000006">
    <property type="entry name" value="Mannan endo-1,6-alpha-mannosidase"/>
    <property type="match status" value="1"/>
</dbReference>
<keyword evidence="12" id="KW-0812">Transmembrane</keyword>
<dbReference type="InterPro" id="IPR005198">
    <property type="entry name" value="Glyco_hydro_76"/>
</dbReference>
<evidence type="ECO:0000256" key="6">
    <source>
        <dbReference type="ARBA" id="ARBA00022801"/>
    </source>
</evidence>
<feature type="chain" id="PRO_5024824113" description="Mannan endo-1,6-alpha-mannosidase" evidence="13">
    <location>
        <begin position="20"/>
        <end position="459"/>
    </location>
</feature>
<dbReference type="InterPro" id="IPR008928">
    <property type="entry name" value="6-hairpin_glycosidase_sf"/>
</dbReference>
<dbReference type="PIRSF" id="PIRSF016302">
    <property type="entry name" value="Man_a_manosd"/>
    <property type="match status" value="1"/>
</dbReference>
<dbReference type="VEuPathDB" id="FungiDB:DIURU_000898"/>
<dbReference type="PANTHER" id="PTHR12145">
    <property type="entry name" value="MANNAN ENDO-1,6-ALPHA-MANNOSIDASE DCW1"/>
    <property type="match status" value="1"/>
</dbReference>
<organism evidence="14 15">
    <name type="scientific">Diutina rugosa</name>
    <name type="common">Yeast</name>
    <name type="synonym">Candida rugosa</name>
    <dbReference type="NCBI Taxonomy" id="5481"/>
    <lineage>
        <taxon>Eukaryota</taxon>
        <taxon>Fungi</taxon>
        <taxon>Dikarya</taxon>
        <taxon>Ascomycota</taxon>
        <taxon>Saccharomycotina</taxon>
        <taxon>Pichiomycetes</taxon>
        <taxon>Debaryomycetaceae</taxon>
        <taxon>Diutina</taxon>
    </lineage>
</organism>
<sequence>MLLITLLTQLFAWSTLVWGIDLDVSSEESICAAAKLMQDGEWNYYDGFKPGGVIGMFTGYYWWSAGEAFGGILDYYTWCDPNNETLKSWIYEGMWHQRGENYDYIPSNQSMTEGNDDQGVWGLAIMEAVERNFTDPEERSWLAMVQAIFNTMNARWDTETCNGGLRWQIFTWNSGYDYKNSISNGCLFHLGARLARYLGPDSNVTKNYTDTCERVWDWMEGVGFMRITDDFDDREIYDGAKIQNNCSINETTKLRWSYTYGIFMSGCAYLYNLTGDDKWKDRAHSIMHAGMTYFVDSKGFMQETTCAPSKRCNNDQRSFRSLWSRGLQLTVALIPEFYDTVMPYIEKSAVGAAKSCSGGSDGITCGMDWSIGSWDNMWGLGEQMSALEVTLANLVNKKPPPYTAARGGSSQSQPDAGLNDVDYTNKNAIKIETKDKAGAGVITAIVLLVLLGASIWMLI</sequence>
<dbReference type="GeneID" id="54779551"/>
<feature type="transmembrane region" description="Helical" evidence="12">
    <location>
        <begin position="437"/>
        <end position="458"/>
    </location>
</feature>
<evidence type="ECO:0000313" key="14">
    <source>
        <dbReference type="EMBL" id="KAA8906737.1"/>
    </source>
</evidence>
<evidence type="ECO:0000256" key="4">
    <source>
        <dbReference type="ARBA" id="ARBA00012350"/>
    </source>
</evidence>
<keyword evidence="9 11" id="KW-0326">Glycosidase</keyword>
<evidence type="ECO:0000256" key="10">
    <source>
        <dbReference type="ARBA" id="ARBA00023316"/>
    </source>
</evidence>
<dbReference type="Pfam" id="PF03663">
    <property type="entry name" value="Glyco_hydro_76"/>
    <property type="match status" value="1"/>
</dbReference>
<keyword evidence="5 13" id="KW-0732">Signal</keyword>
<evidence type="ECO:0000313" key="15">
    <source>
        <dbReference type="Proteomes" id="UP000449547"/>
    </source>
</evidence>
<dbReference type="AlphaFoldDB" id="A0A642UWE7"/>
<comment type="subcellular location">
    <subcellularLocation>
        <location evidence="2">Endomembrane system</location>
    </subcellularLocation>
</comment>
<comment type="catalytic activity">
    <reaction evidence="1 11">
        <text>Random hydrolysis of (1-&gt;6)-alpha-D-mannosidic linkages in unbranched (1-&gt;6)-mannans.</text>
        <dbReference type="EC" id="3.2.1.101"/>
    </reaction>
</comment>
<evidence type="ECO:0000256" key="2">
    <source>
        <dbReference type="ARBA" id="ARBA00004308"/>
    </source>
</evidence>
<comment type="caution">
    <text evidence="14">The sequence shown here is derived from an EMBL/GenBank/DDBJ whole genome shotgun (WGS) entry which is preliminary data.</text>
</comment>
<evidence type="ECO:0000256" key="5">
    <source>
        <dbReference type="ARBA" id="ARBA00022729"/>
    </source>
</evidence>
<gene>
    <name evidence="14" type="ORF">DIURU_000898</name>
</gene>
<evidence type="ECO:0000256" key="13">
    <source>
        <dbReference type="SAM" id="SignalP"/>
    </source>
</evidence>
<dbReference type="GO" id="GO:0071555">
    <property type="term" value="P:cell wall organization"/>
    <property type="evidence" value="ECO:0007669"/>
    <property type="project" value="UniProtKB-KW"/>
</dbReference>
<comment type="similarity">
    <text evidence="3 11">Belongs to the glycosyl hydrolase 76 family.</text>
</comment>
<protein>
    <recommendedName>
        <fullName evidence="4 11">Mannan endo-1,6-alpha-mannosidase</fullName>
        <ecNumber evidence="4 11">3.2.1.101</ecNumber>
    </recommendedName>
</protein>
<keyword evidence="15" id="KW-1185">Reference proteome</keyword>